<reference evidence="1 2" key="1">
    <citation type="submission" date="2018-06" db="EMBL/GenBank/DDBJ databases">
        <title>Genome sequencing of Oceanotoga sp. sy52.</title>
        <authorList>
            <person name="Mori K."/>
        </authorList>
    </citation>
    <scope>NUCLEOTIDE SEQUENCE [LARGE SCALE GENOMIC DNA]</scope>
    <source>
        <strain evidence="2">sy52</strain>
    </source>
</reference>
<evidence type="ECO:0000313" key="2">
    <source>
        <dbReference type="Proteomes" id="UP000516361"/>
    </source>
</evidence>
<dbReference type="Proteomes" id="UP000516361">
    <property type="component" value="Chromosome"/>
</dbReference>
<dbReference type="GO" id="GO:0006355">
    <property type="term" value="P:regulation of DNA-templated transcription"/>
    <property type="evidence" value="ECO:0007669"/>
    <property type="project" value="InterPro"/>
</dbReference>
<dbReference type="EMBL" id="AP018712">
    <property type="protein sequence ID" value="BBE30788.1"/>
    <property type="molecule type" value="Genomic_DNA"/>
</dbReference>
<sequence>MIYANLFGVFTIKKNEKLIKNFGSRKAQELLKYLILNKNKKISTFDIYNIFWENFDEDSAKANLNSTLYLIRKKLGITKEELYTHYNYCTFSPKSFNTDMNDMLMFYEKAQGEEDVEMKIELLKKAVNLYKDELLSENIYDMWVEYKRQYIKKIYVDILSELADLFEEKNDLTRALKYLQKGFEYDKNRDDIWLKQIALNIKAENYIASQKLYNDYKELFGNSELSFIGNIKDMYTNKKENNVQVLQGATILCEEDFELLIALEKNKREKDFFVLELSFNKRSSFDNSLNILTKKIRKVDVIMTKKDKIYIMFREIKNKELAKDSIKEKIKSFLKNENYQLIEVED</sequence>
<dbReference type="PANTHER" id="PTHR35807">
    <property type="entry name" value="TRANSCRIPTIONAL REGULATOR REDD-RELATED"/>
    <property type="match status" value="1"/>
</dbReference>
<gene>
    <name evidence="1" type="ORF">OSSY52_09290</name>
</gene>
<dbReference type="Gene3D" id="1.10.10.10">
    <property type="entry name" value="Winged helix-like DNA-binding domain superfamily/Winged helix DNA-binding domain"/>
    <property type="match status" value="1"/>
</dbReference>
<dbReference type="SUPFAM" id="SSF46894">
    <property type="entry name" value="C-terminal effector domain of the bipartite response regulators"/>
    <property type="match status" value="1"/>
</dbReference>
<dbReference type="InterPro" id="IPR011990">
    <property type="entry name" value="TPR-like_helical_dom_sf"/>
</dbReference>
<dbReference type="SUPFAM" id="SSF48452">
    <property type="entry name" value="TPR-like"/>
    <property type="match status" value="1"/>
</dbReference>
<dbReference type="PANTHER" id="PTHR35807:SF2">
    <property type="entry name" value="TRANSCRIPTIONAL ACTIVATOR DOMAIN"/>
    <property type="match status" value="1"/>
</dbReference>
<dbReference type="InterPro" id="IPR016032">
    <property type="entry name" value="Sig_transdc_resp-reg_C-effctor"/>
</dbReference>
<protein>
    <submittedName>
        <fullName evidence="1">SARP family transcriptional regulator</fullName>
    </submittedName>
</protein>
<name>A0A7G1G321_9BACT</name>
<organism evidence="1 2">
    <name type="scientific">Tepiditoga spiralis</name>
    <dbReference type="NCBI Taxonomy" id="2108365"/>
    <lineage>
        <taxon>Bacteria</taxon>
        <taxon>Thermotogati</taxon>
        <taxon>Thermotogota</taxon>
        <taxon>Thermotogae</taxon>
        <taxon>Petrotogales</taxon>
        <taxon>Petrotogaceae</taxon>
        <taxon>Tepiditoga</taxon>
    </lineage>
</organism>
<dbReference type="InterPro" id="IPR036388">
    <property type="entry name" value="WH-like_DNA-bd_sf"/>
</dbReference>
<dbReference type="InParanoid" id="A0A7G1G321"/>
<evidence type="ECO:0000313" key="1">
    <source>
        <dbReference type="EMBL" id="BBE30788.1"/>
    </source>
</evidence>
<proteinExistence type="predicted"/>
<accession>A0A7G1G321</accession>
<keyword evidence="2" id="KW-1185">Reference proteome</keyword>
<dbReference type="GO" id="GO:0003677">
    <property type="term" value="F:DNA binding"/>
    <property type="evidence" value="ECO:0007669"/>
    <property type="project" value="InterPro"/>
</dbReference>
<dbReference type="AlphaFoldDB" id="A0A7G1G321"/>
<dbReference type="InterPro" id="IPR051677">
    <property type="entry name" value="AfsR-DnrI-RedD_regulator"/>
</dbReference>
<dbReference type="RefSeq" id="WP_190615857.1">
    <property type="nucleotide sequence ID" value="NZ_AP018712.1"/>
</dbReference>
<dbReference type="KEGG" id="ocy:OSSY52_09290"/>